<protein>
    <recommendedName>
        <fullName evidence="3">Curli production assembly/transport component CsgG</fullName>
    </recommendedName>
</protein>
<dbReference type="Gene3D" id="3.40.50.10610">
    <property type="entry name" value="ABC-type transport auxiliary lipoprotein component"/>
    <property type="match status" value="1"/>
</dbReference>
<dbReference type="Proteomes" id="UP000006048">
    <property type="component" value="Chromosome"/>
</dbReference>
<organism evidence="1 2">
    <name type="scientific">Turneriella parva (strain ATCC BAA-1111 / DSM 21527 / NCTC 11395 / H)</name>
    <name type="common">Leptospira parva</name>
    <dbReference type="NCBI Taxonomy" id="869212"/>
    <lineage>
        <taxon>Bacteria</taxon>
        <taxon>Pseudomonadati</taxon>
        <taxon>Spirochaetota</taxon>
        <taxon>Spirochaetia</taxon>
        <taxon>Leptospirales</taxon>
        <taxon>Leptospiraceae</taxon>
        <taxon>Turneriella</taxon>
    </lineage>
</organism>
<gene>
    <name evidence="1" type="ordered locus">Turpa_0986</name>
</gene>
<sequence length="173" mass="19150">MRTPLHLLILIVAIAGLQACRNSMEVVISKHVDPTTIKRVAIFKMDRLSYRENDKISDLLIHEFLRLGYDVVERTELERLVKEQKLGASGFVDPNKAVEIGKLAGADSIVIGSGALAEKEKDVLKYFVIKIVDLKSGSVVVTASLRNEESIKNAIGDLSAALKRSLEDHQKSR</sequence>
<dbReference type="KEGG" id="tpx:Turpa_0986"/>
<dbReference type="STRING" id="869212.Turpa_0986"/>
<dbReference type="Pfam" id="PF03783">
    <property type="entry name" value="CsgG"/>
    <property type="match status" value="1"/>
</dbReference>
<dbReference type="InterPro" id="IPR005534">
    <property type="entry name" value="Curli_assmbl/transp-comp_CsgG"/>
</dbReference>
<dbReference type="PROSITE" id="PS51257">
    <property type="entry name" value="PROKAR_LIPOPROTEIN"/>
    <property type="match status" value="1"/>
</dbReference>
<dbReference type="RefSeq" id="WP_014802153.1">
    <property type="nucleotide sequence ID" value="NC_018020.1"/>
</dbReference>
<dbReference type="OrthoDB" id="368255at2"/>
<evidence type="ECO:0000313" key="1">
    <source>
        <dbReference type="EMBL" id="AFM11635.1"/>
    </source>
</evidence>
<dbReference type="HOGENOM" id="CLU_1546897_0_0_12"/>
<dbReference type="GO" id="GO:0030288">
    <property type="term" value="C:outer membrane-bounded periplasmic space"/>
    <property type="evidence" value="ECO:0007669"/>
    <property type="project" value="InterPro"/>
</dbReference>
<name>I4B2X8_TURPD</name>
<reference evidence="1 2" key="1">
    <citation type="submission" date="2012-06" db="EMBL/GenBank/DDBJ databases">
        <title>The complete chromosome of genome of Turneriella parva DSM 21527.</title>
        <authorList>
            <consortium name="US DOE Joint Genome Institute (JGI-PGF)"/>
            <person name="Lucas S."/>
            <person name="Han J."/>
            <person name="Lapidus A."/>
            <person name="Bruce D."/>
            <person name="Goodwin L."/>
            <person name="Pitluck S."/>
            <person name="Peters L."/>
            <person name="Kyrpides N."/>
            <person name="Mavromatis K."/>
            <person name="Ivanova N."/>
            <person name="Mikhailova N."/>
            <person name="Chertkov O."/>
            <person name="Detter J.C."/>
            <person name="Tapia R."/>
            <person name="Han C."/>
            <person name="Land M."/>
            <person name="Hauser L."/>
            <person name="Markowitz V."/>
            <person name="Cheng J.-F."/>
            <person name="Hugenholtz P."/>
            <person name="Woyke T."/>
            <person name="Wu D."/>
            <person name="Gronow S."/>
            <person name="Wellnitz S."/>
            <person name="Brambilla E."/>
            <person name="Klenk H.-P."/>
            <person name="Eisen J.A."/>
        </authorList>
    </citation>
    <scope>NUCLEOTIDE SEQUENCE [LARGE SCALE GENOMIC DNA]</scope>
    <source>
        <strain evidence="2">ATCC BAA-1111 / DSM 21527 / NCTC 11395 / H</strain>
    </source>
</reference>
<evidence type="ECO:0008006" key="3">
    <source>
        <dbReference type="Google" id="ProtNLM"/>
    </source>
</evidence>
<dbReference type="AlphaFoldDB" id="I4B2X8"/>
<keyword evidence="2" id="KW-1185">Reference proteome</keyword>
<accession>I4B2X8</accession>
<dbReference type="EMBL" id="CP002959">
    <property type="protein sequence ID" value="AFM11635.1"/>
    <property type="molecule type" value="Genomic_DNA"/>
</dbReference>
<evidence type="ECO:0000313" key="2">
    <source>
        <dbReference type="Proteomes" id="UP000006048"/>
    </source>
</evidence>
<proteinExistence type="predicted"/>